<dbReference type="InterPro" id="IPR023210">
    <property type="entry name" value="NADP_OxRdtase_dom"/>
</dbReference>
<dbReference type="Gene3D" id="3.20.20.100">
    <property type="entry name" value="NADP-dependent oxidoreductase domain"/>
    <property type="match status" value="1"/>
</dbReference>
<dbReference type="PANTHER" id="PTHR43364">
    <property type="entry name" value="NADH-SPECIFIC METHYLGLYOXAL REDUCTASE-RELATED"/>
    <property type="match status" value="1"/>
</dbReference>
<reference evidence="3" key="1">
    <citation type="submission" date="2020-03" db="EMBL/GenBank/DDBJ databases">
        <title>Draft sequencing of Paenibacilllus sp. S3N08.</title>
        <authorList>
            <person name="Kim D.-U."/>
        </authorList>
    </citation>
    <scope>NUCLEOTIDE SEQUENCE</scope>
    <source>
        <strain evidence="3">S3N08</strain>
    </source>
</reference>
<proteinExistence type="predicted"/>
<dbReference type="CDD" id="cd19085">
    <property type="entry name" value="AKR_AKR11B3"/>
    <property type="match status" value="1"/>
</dbReference>
<evidence type="ECO:0000259" key="2">
    <source>
        <dbReference type="Pfam" id="PF00248"/>
    </source>
</evidence>
<dbReference type="RefSeq" id="WP_166149579.1">
    <property type="nucleotide sequence ID" value="NZ_JAAOIW010000004.1"/>
</dbReference>
<evidence type="ECO:0000256" key="1">
    <source>
        <dbReference type="ARBA" id="ARBA00023002"/>
    </source>
</evidence>
<dbReference type="Proteomes" id="UP001165962">
    <property type="component" value="Unassembled WGS sequence"/>
</dbReference>
<keyword evidence="1" id="KW-0560">Oxidoreductase</keyword>
<dbReference type="InterPro" id="IPR020471">
    <property type="entry name" value="AKR"/>
</dbReference>
<dbReference type="PANTHER" id="PTHR43364:SF4">
    <property type="entry name" value="NAD(P)-LINKED OXIDOREDUCTASE SUPERFAMILY PROTEIN"/>
    <property type="match status" value="1"/>
</dbReference>
<accession>A0ABX0J6J4</accession>
<name>A0ABX0J6J4_9BACL</name>
<keyword evidence="4" id="KW-1185">Reference proteome</keyword>
<comment type="caution">
    <text evidence="3">The sequence shown here is derived from an EMBL/GenBank/DDBJ whole genome shotgun (WGS) entry which is preliminary data.</text>
</comment>
<evidence type="ECO:0000313" key="3">
    <source>
        <dbReference type="EMBL" id="NHN30448.1"/>
    </source>
</evidence>
<dbReference type="Pfam" id="PF00248">
    <property type="entry name" value="Aldo_ket_red"/>
    <property type="match status" value="1"/>
</dbReference>
<dbReference type="InterPro" id="IPR036812">
    <property type="entry name" value="NAD(P)_OxRdtase_dom_sf"/>
</dbReference>
<dbReference type="InterPro" id="IPR050523">
    <property type="entry name" value="AKR_Detox_Biosynth"/>
</dbReference>
<protein>
    <submittedName>
        <fullName evidence="3">Aldo/keto reductase</fullName>
    </submittedName>
</protein>
<dbReference type="SUPFAM" id="SSF51430">
    <property type="entry name" value="NAD(P)-linked oxidoreductase"/>
    <property type="match status" value="1"/>
</dbReference>
<feature type="domain" description="NADP-dependent oxidoreductase" evidence="2">
    <location>
        <begin position="16"/>
        <end position="324"/>
    </location>
</feature>
<gene>
    <name evidence="3" type="ORF">G9U52_11450</name>
</gene>
<dbReference type="EMBL" id="JAAOIW010000004">
    <property type="protein sequence ID" value="NHN30448.1"/>
    <property type="molecule type" value="Genomic_DNA"/>
</dbReference>
<sequence>MKKRRLGNSDLEVSILGVGCFQFGGGSYWGPQDLKDVEDVVHRALDTGINYFDTAEVYNEGESERALGLALKGRRDQAIIGSKVTTANIEPAKLRAHCEDSLRRLGTDYMDLYMLHWPLNPLSVKHYSSDEQLMANLPSVQEVFNTLHDLKKEGKIRHIGISNHGVQQMGEVLATQVPVVANELAYNLLSRAIESELVPYCAEKQIGVIAYMPLQQGLLTGKYSTLDEVRPMLARTRHFHHSRTDSRHGEEGAELETGEAIRAIIAIAAELQVSPSVLSLAWVMANEHMATTIVGSRNLAHLHANVQGASLQLDHNTMTRLNDATEQLRLVLGNNPDYWENRNDSRIF</sequence>
<evidence type="ECO:0000313" key="4">
    <source>
        <dbReference type="Proteomes" id="UP001165962"/>
    </source>
</evidence>
<organism evidence="3 4">
    <name type="scientific">Paenibacillus agricola</name>
    <dbReference type="NCBI Taxonomy" id="2716264"/>
    <lineage>
        <taxon>Bacteria</taxon>
        <taxon>Bacillati</taxon>
        <taxon>Bacillota</taxon>
        <taxon>Bacilli</taxon>
        <taxon>Bacillales</taxon>
        <taxon>Paenibacillaceae</taxon>
        <taxon>Paenibacillus</taxon>
    </lineage>
</organism>
<dbReference type="PRINTS" id="PR00069">
    <property type="entry name" value="ALDKETRDTASE"/>
</dbReference>